<dbReference type="InterPro" id="IPR015797">
    <property type="entry name" value="NUDIX_hydrolase-like_dom_sf"/>
</dbReference>
<dbReference type="EMBL" id="JBHUCP010000004">
    <property type="protein sequence ID" value="MFD1529193.1"/>
    <property type="molecule type" value="Genomic_DNA"/>
</dbReference>
<feature type="region of interest" description="Disordered" evidence="2">
    <location>
        <begin position="33"/>
        <end position="53"/>
    </location>
</feature>
<comment type="caution">
    <text evidence="4">The sequence shown here is derived from an EMBL/GenBank/DDBJ whole genome shotgun (WGS) entry which is preliminary data.</text>
</comment>
<dbReference type="CDD" id="cd04662">
    <property type="entry name" value="NUDIX_Hydrolase"/>
    <property type="match status" value="1"/>
</dbReference>
<evidence type="ECO:0000313" key="5">
    <source>
        <dbReference type="Proteomes" id="UP001597145"/>
    </source>
</evidence>
<gene>
    <name evidence="4" type="ORF">ACFSCY_07045</name>
</gene>
<evidence type="ECO:0000313" key="4">
    <source>
        <dbReference type="EMBL" id="MFD1529193.1"/>
    </source>
</evidence>
<dbReference type="InterPro" id="IPR020084">
    <property type="entry name" value="NUDIX_hydrolase_CS"/>
</dbReference>
<proteinExistence type="predicted"/>
<sequence>MATTSAGVLLHRPGPAGPEVLLGHMGGPFWSRKDEGAWSIPKGEHGPDEDPRDAAAREFAEELGSPLPAGPLVELGTVRTSGGKRITAFALAADFDADNIDPGVFTMEWPPRSGRTQEFPEIDRAAWFDLDTARTRITKGQLPLLDRLPALLSG</sequence>
<dbReference type="SUPFAM" id="SSF55811">
    <property type="entry name" value="Nudix"/>
    <property type="match status" value="1"/>
</dbReference>
<evidence type="ECO:0000256" key="1">
    <source>
        <dbReference type="ARBA" id="ARBA00022801"/>
    </source>
</evidence>
<reference evidence="5" key="1">
    <citation type="journal article" date="2019" name="Int. J. Syst. Evol. Microbiol.">
        <title>The Global Catalogue of Microorganisms (GCM) 10K type strain sequencing project: providing services to taxonomists for standard genome sequencing and annotation.</title>
        <authorList>
            <consortium name="The Broad Institute Genomics Platform"/>
            <consortium name="The Broad Institute Genome Sequencing Center for Infectious Disease"/>
            <person name="Wu L."/>
            <person name="Ma J."/>
        </authorList>
    </citation>
    <scope>NUCLEOTIDE SEQUENCE [LARGE SCALE GENOMIC DNA]</scope>
    <source>
        <strain evidence="5">JCM 12165</strain>
    </source>
</reference>
<protein>
    <submittedName>
        <fullName evidence="4">NUDIX domain-containing protein</fullName>
    </submittedName>
</protein>
<feature type="domain" description="Nudix hydrolase" evidence="3">
    <location>
        <begin position="1"/>
        <end position="150"/>
    </location>
</feature>
<name>A0ABW4FES5_9PSEU</name>
<dbReference type="PANTHER" id="PTHR21340">
    <property type="entry name" value="DIADENOSINE 5,5-P1,P4-TETRAPHOSPHATE PYROPHOSPHOHYDROLASE MUTT"/>
    <property type="match status" value="1"/>
</dbReference>
<keyword evidence="5" id="KW-1185">Reference proteome</keyword>
<dbReference type="InterPro" id="IPR051325">
    <property type="entry name" value="Nudix_hydrolase_domain"/>
</dbReference>
<dbReference type="Pfam" id="PF00293">
    <property type="entry name" value="NUDIX"/>
    <property type="match status" value="1"/>
</dbReference>
<dbReference type="RefSeq" id="WP_343975268.1">
    <property type="nucleotide sequence ID" value="NZ_BAAAJG010000008.1"/>
</dbReference>
<evidence type="ECO:0000259" key="3">
    <source>
        <dbReference type="PROSITE" id="PS51462"/>
    </source>
</evidence>
<dbReference type="InterPro" id="IPR000086">
    <property type="entry name" value="NUDIX_hydrolase_dom"/>
</dbReference>
<dbReference type="PROSITE" id="PS51462">
    <property type="entry name" value="NUDIX"/>
    <property type="match status" value="1"/>
</dbReference>
<evidence type="ECO:0000256" key="2">
    <source>
        <dbReference type="SAM" id="MobiDB-lite"/>
    </source>
</evidence>
<dbReference type="PROSITE" id="PS00893">
    <property type="entry name" value="NUDIX_BOX"/>
    <property type="match status" value="1"/>
</dbReference>
<dbReference type="Proteomes" id="UP001597145">
    <property type="component" value="Unassembled WGS sequence"/>
</dbReference>
<keyword evidence="1" id="KW-0378">Hydrolase</keyword>
<dbReference type="Gene3D" id="3.90.79.10">
    <property type="entry name" value="Nucleoside Triphosphate Pyrophosphohydrolase"/>
    <property type="match status" value="1"/>
</dbReference>
<accession>A0ABW4FES5</accession>
<dbReference type="PANTHER" id="PTHR21340:SF7">
    <property type="entry name" value="NUDIX HYDROLASE DOMAIN-CONTAINING PROTEIN"/>
    <property type="match status" value="1"/>
</dbReference>
<organism evidence="4 5">
    <name type="scientific">Pseudonocardia aurantiaca</name>
    <dbReference type="NCBI Taxonomy" id="75290"/>
    <lineage>
        <taxon>Bacteria</taxon>
        <taxon>Bacillati</taxon>
        <taxon>Actinomycetota</taxon>
        <taxon>Actinomycetes</taxon>
        <taxon>Pseudonocardiales</taxon>
        <taxon>Pseudonocardiaceae</taxon>
        <taxon>Pseudonocardia</taxon>
    </lineage>
</organism>